<organism evidence="2 3">
    <name type="scientific">Segatella hominis</name>
    <dbReference type="NCBI Taxonomy" id="2518605"/>
    <lineage>
        <taxon>Bacteria</taxon>
        <taxon>Pseudomonadati</taxon>
        <taxon>Bacteroidota</taxon>
        <taxon>Bacteroidia</taxon>
        <taxon>Bacteroidales</taxon>
        <taxon>Prevotellaceae</taxon>
        <taxon>Segatella</taxon>
    </lineage>
</organism>
<dbReference type="OrthoDB" id="1100493at2"/>
<keyword evidence="1" id="KW-0175">Coiled coil</keyword>
<proteinExistence type="predicted"/>
<name>A0A4Y8VQI5_9BACT</name>
<dbReference type="EMBL" id="SGVY01000010">
    <property type="protein sequence ID" value="TFH82834.1"/>
    <property type="molecule type" value="Genomic_DNA"/>
</dbReference>
<sequence length="64" mass="7564">MYKRKIQDLKDELSGSDYKITKCYEASLMGYELPYDLQELHKVRQGLRDRINGLENVLSNIQNQ</sequence>
<evidence type="ECO:0000256" key="1">
    <source>
        <dbReference type="SAM" id="Coils"/>
    </source>
</evidence>
<reference evidence="2 3" key="1">
    <citation type="submission" date="2019-02" db="EMBL/GenBank/DDBJ databases">
        <title>Draft Genome Sequence of the Prevotella sp. BCRC 81118, Isolated from Human Feces.</title>
        <authorList>
            <person name="Huang C.-H."/>
        </authorList>
    </citation>
    <scope>NUCLEOTIDE SEQUENCE [LARGE SCALE GENOMIC DNA]</scope>
    <source>
        <strain evidence="2 3">BCRC 81118</strain>
    </source>
</reference>
<gene>
    <name evidence="2" type="ORF">EXN75_05560</name>
</gene>
<dbReference type="Proteomes" id="UP000297872">
    <property type="component" value="Unassembled WGS sequence"/>
</dbReference>
<protein>
    <submittedName>
        <fullName evidence="2">Uncharacterized protein</fullName>
    </submittedName>
</protein>
<accession>A0A4Y8VQI5</accession>
<evidence type="ECO:0000313" key="3">
    <source>
        <dbReference type="Proteomes" id="UP000297872"/>
    </source>
</evidence>
<feature type="coiled-coil region" evidence="1">
    <location>
        <begin position="37"/>
        <end position="64"/>
    </location>
</feature>
<keyword evidence="3" id="KW-1185">Reference proteome</keyword>
<comment type="caution">
    <text evidence="2">The sequence shown here is derived from an EMBL/GenBank/DDBJ whole genome shotgun (WGS) entry which is preliminary data.</text>
</comment>
<evidence type="ECO:0000313" key="2">
    <source>
        <dbReference type="EMBL" id="TFH82834.1"/>
    </source>
</evidence>
<dbReference type="AlphaFoldDB" id="A0A4Y8VQI5"/>